<protein>
    <submittedName>
        <fullName evidence="1">Uncharacterized protein</fullName>
    </submittedName>
</protein>
<evidence type="ECO:0000313" key="1">
    <source>
        <dbReference type="EMBL" id="KAJ8974892.1"/>
    </source>
</evidence>
<keyword evidence="2" id="KW-1185">Reference proteome</keyword>
<organism evidence="1 2">
    <name type="scientific">Molorchus minor</name>
    <dbReference type="NCBI Taxonomy" id="1323400"/>
    <lineage>
        <taxon>Eukaryota</taxon>
        <taxon>Metazoa</taxon>
        <taxon>Ecdysozoa</taxon>
        <taxon>Arthropoda</taxon>
        <taxon>Hexapoda</taxon>
        <taxon>Insecta</taxon>
        <taxon>Pterygota</taxon>
        <taxon>Neoptera</taxon>
        <taxon>Endopterygota</taxon>
        <taxon>Coleoptera</taxon>
        <taxon>Polyphaga</taxon>
        <taxon>Cucujiformia</taxon>
        <taxon>Chrysomeloidea</taxon>
        <taxon>Cerambycidae</taxon>
        <taxon>Lamiinae</taxon>
        <taxon>Monochamini</taxon>
        <taxon>Molorchus</taxon>
    </lineage>
</organism>
<reference evidence="1" key="1">
    <citation type="journal article" date="2023" name="Insect Mol. Biol.">
        <title>Genome sequencing provides insights into the evolution of gene families encoding plant cell wall-degrading enzymes in longhorned beetles.</title>
        <authorList>
            <person name="Shin N.R."/>
            <person name="Okamura Y."/>
            <person name="Kirsch R."/>
            <person name="Pauchet Y."/>
        </authorList>
    </citation>
    <scope>NUCLEOTIDE SEQUENCE</scope>
    <source>
        <strain evidence="1">MMC_N1</strain>
    </source>
</reference>
<gene>
    <name evidence="1" type="ORF">NQ317_011738</name>
</gene>
<proteinExistence type="predicted"/>
<sequence>MYRKGTNAVLPCITTPLYLVNKFFRPNLKSRRSGRNETQLVCVQNREVEIKLKKKLLRFDDVTKRKFKFLGDFHNPIVVAFVDIYWKLQKHSIGLLMFTIILIFKEDFSNASLAICIT</sequence>
<name>A0ABQ9JAE6_9CUCU</name>
<evidence type="ECO:0000313" key="2">
    <source>
        <dbReference type="Proteomes" id="UP001162164"/>
    </source>
</evidence>
<accession>A0ABQ9JAE6</accession>
<dbReference type="EMBL" id="JAPWTJ010000915">
    <property type="protein sequence ID" value="KAJ8974892.1"/>
    <property type="molecule type" value="Genomic_DNA"/>
</dbReference>
<comment type="caution">
    <text evidence="1">The sequence shown here is derived from an EMBL/GenBank/DDBJ whole genome shotgun (WGS) entry which is preliminary data.</text>
</comment>
<dbReference type="Proteomes" id="UP001162164">
    <property type="component" value="Unassembled WGS sequence"/>
</dbReference>